<sequence length="159" mass="18388">MEIKTFLALLLLVIVGCSCSKTDKEIDPMLYGTWRLVGVSDMEGHLKELKPNEKECDLCYSITFKQDNTLKGYTSFNEVMGIYRADNNKLIFTFGHTKKSEKIDSDGDLYLALMYNLSANKADYRVENKQLYLYYKKNKKSIKTDSLPNEGYVLFNKKM</sequence>
<dbReference type="Gene3D" id="2.40.128.270">
    <property type="match status" value="1"/>
</dbReference>
<gene>
    <name evidence="1" type="ORF">NCTC11546_01629</name>
</gene>
<organism evidence="1 2">
    <name type="scientific">Capnocytophaga ochracea</name>
    <dbReference type="NCBI Taxonomy" id="1018"/>
    <lineage>
        <taxon>Bacteria</taxon>
        <taxon>Pseudomonadati</taxon>
        <taxon>Bacteroidota</taxon>
        <taxon>Flavobacteriia</taxon>
        <taxon>Flavobacteriales</taxon>
        <taxon>Flavobacteriaceae</taxon>
        <taxon>Capnocytophaga</taxon>
    </lineage>
</organism>
<dbReference type="RefSeq" id="WP_128092117.1">
    <property type="nucleotide sequence ID" value="NZ_UARG01000017.1"/>
</dbReference>
<evidence type="ECO:0000313" key="1">
    <source>
        <dbReference type="EMBL" id="SQA78398.1"/>
    </source>
</evidence>
<protein>
    <submittedName>
        <fullName evidence="1">Uncharacterized protein</fullName>
    </submittedName>
</protein>
<dbReference type="InterPro" id="IPR038670">
    <property type="entry name" value="HslJ-like_sf"/>
</dbReference>
<dbReference type="Proteomes" id="UP000249891">
    <property type="component" value="Unassembled WGS sequence"/>
</dbReference>
<evidence type="ECO:0000313" key="2">
    <source>
        <dbReference type="Proteomes" id="UP000249891"/>
    </source>
</evidence>
<name>A0A2X2RBC1_CAPOC</name>
<dbReference type="PROSITE" id="PS51257">
    <property type="entry name" value="PROKAR_LIPOPROTEIN"/>
    <property type="match status" value="1"/>
</dbReference>
<accession>A0A2X2RBC1</accession>
<dbReference type="AlphaFoldDB" id="A0A2X2RBC1"/>
<reference evidence="1 2" key="1">
    <citation type="submission" date="2018-06" db="EMBL/GenBank/DDBJ databases">
        <authorList>
            <consortium name="Pathogen Informatics"/>
            <person name="Doyle S."/>
        </authorList>
    </citation>
    <scope>NUCLEOTIDE SEQUENCE [LARGE SCALE GENOMIC DNA]</scope>
    <source>
        <strain evidence="1 2">NCTC11546</strain>
    </source>
</reference>
<proteinExistence type="predicted"/>
<dbReference type="EMBL" id="UARG01000017">
    <property type="protein sequence ID" value="SQA78398.1"/>
    <property type="molecule type" value="Genomic_DNA"/>
</dbReference>